<dbReference type="CDD" id="cd01017">
    <property type="entry name" value="AdcA"/>
    <property type="match status" value="1"/>
</dbReference>
<feature type="region of interest" description="Disordered" evidence="6">
    <location>
        <begin position="134"/>
        <end position="166"/>
    </location>
</feature>
<dbReference type="InterPro" id="IPR006127">
    <property type="entry name" value="ZnuA-like"/>
</dbReference>
<feature type="compositionally biased region" description="Basic and acidic residues" evidence="6">
    <location>
        <begin position="134"/>
        <end position="161"/>
    </location>
</feature>
<protein>
    <submittedName>
        <fullName evidence="7">Zinc ABC transporter substrate-binding protein</fullName>
    </submittedName>
</protein>
<comment type="similarity">
    <text evidence="1 4">Belongs to the bacterial solute-binding protein 9 family.</text>
</comment>
<evidence type="ECO:0000256" key="1">
    <source>
        <dbReference type="ARBA" id="ARBA00011028"/>
    </source>
</evidence>
<dbReference type="GO" id="GO:0046872">
    <property type="term" value="F:metal ion binding"/>
    <property type="evidence" value="ECO:0007669"/>
    <property type="project" value="InterPro"/>
</dbReference>
<feature type="coiled-coil region" evidence="5">
    <location>
        <begin position="196"/>
        <end position="227"/>
    </location>
</feature>
<sequence>MLFRKPSIPGVLLTGCLALVLSGCGSGKSGSSTSPSPAEQAGGADKLQVAATIYPMAEFARQVGGDLVEVTPLVPTGVEPHDWEPSAKHMAAISSADVFVYNGIVESWAEQALSSATNSERVVVEASKGLAKLASEDDGHGHGEEAHGQEEEAHHEAEGEGHGNLVDPHVWLDPLLAQQEVRAIMAGLQQADPDHKDQYKQNADAYIAKLDELHKQMSSELAASKRKDFITSHAAFAYLADQYGLEQVPISGLSPDQEPSPEQMADVIKFVRENGVTTIFFEALIDSKLADTIAAETGAGTDVLNPLEGLTKEQAAAGEDYISVMKSNLQALVKALNS</sequence>
<proteinExistence type="inferred from homology"/>
<dbReference type="Pfam" id="PF01297">
    <property type="entry name" value="ZnuA"/>
    <property type="match status" value="1"/>
</dbReference>
<dbReference type="InterPro" id="IPR006128">
    <property type="entry name" value="Lipoprotein_PsaA-like"/>
</dbReference>
<dbReference type="AlphaFoldDB" id="A0A229P337"/>
<comment type="caution">
    <text evidence="7">The sequence shown here is derived from an EMBL/GenBank/DDBJ whole genome shotgun (WGS) entry which is preliminary data.</text>
</comment>
<evidence type="ECO:0000313" key="7">
    <source>
        <dbReference type="EMBL" id="OXM16538.1"/>
    </source>
</evidence>
<keyword evidence="5" id="KW-0175">Coiled coil</keyword>
<dbReference type="PANTHER" id="PTHR42953">
    <property type="entry name" value="HIGH-AFFINITY ZINC UPTAKE SYSTEM PROTEIN ZNUA-RELATED"/>
    <property type="match status" value="1"/>
</dbReference>
<keyword evidence="2 4" id="KW-0813">Transport</keyword>
<dbReference type="GO" id="GO:0030001">
    <property type="term" value="P:metal ion transport"/>
    <property type="evidence" value="ECO:0007669"/>
    <property type="project" value="InterPro"/>
</dbReference>
<evidence type="ECO:0000256" key="4">
    <source>
        <dbReference type="RuleBase" id="RU003512"/>
    </source>
</evidence>
<gene>
    <name evidence="7" type="ORF">CGZ75_07675</name>
</gene>
<name>A0A229P337_9BACL</name>
<dbReference type="InterPro" id="IPR006129">
    <property type="entry name" value="AdhesinB"/>
</dbReference>
<dbReference type="PROSITE" id="PS51257">
    <property type="entry name" value="PROKAR_LIPOPROTEIN"/>
    <property type="match status" value="1"/>
</dbReference>
<evidence type="ECO:0000256" key="2">
    <source>
        <dbReference type="ARBA" id="ARBA00022448"/>
    </source>
</evidence>
<dbReference type="InterPro" id="IPR050492">
    <property type="entry name" value="Bact_metal-bind_prot9"/>
</dbReference>
<dbReference type="PRINTS" id="PR00691">
    <property type="entry name" value="ADHESINB"/>
</dbReference>
<dbReference type="Gene3D" id="3.40.50.1980">
    <property type="entry name" value="Nitrogenase molybdenum iron protein domain"/>
    <property type="match status" value="2"/>
</dbReference>
<dbReference type="RefSeq" id="WP_089523622.1">
    <property type="nucleotide sequence ID" value="NZ_NMUQ01000001.1"/>
</dbReference>
<dbReference type="PANTHER" id="PTHR42953:SF3">
    <property type="entry name" value="HIGH-AFFINITY ZINC UPTAKE SYSTEM PROTEIN ZNUA"/>
    <property type="match status" value="1"/>
</dbReference>
<evidence type="ECO:0000313" key="8">
    <source>
        <dbReference type="Proteomes" id="UP000215145"/>
    </source>
</evidence>
<dbReference type="SUPFAM" id="SSF53807">
    <property type="entry name" value="Helical backbone' metal receptor"/>
    <property type="match status" value="1"/>
</dbReference>
<evidence type="ECO:0000256" key="3">
    <source>
        <dbReference type="ARBA" id="ARBA00022729"/>
    </source>
</evidence>
<dbReference type="GO" id="GO:0007155">
    <property type="term" value="P:cell adhesion"/>
    <property type="evidence" value="ECO:0007669"/>
    <property type="project" value="InterPro"/>
</dbReference>
<keyword evidence="8" id="KW-1185">Reference proteome</keyword>
<reference evidence="7 8" key="1">
    <citation type="submission" date="2017-07" db="EMBL/GenBank/DDBJ databases">
        <title>Paenibacillus herberti R33 genome sequencing and assembly.</title>
        <authorList>
            <person name="Su W."/>
        </authorList>
    </citation>
    <scope>NUCLEOTIDE SEQUENCE [LARGE SCALE GENOMIC DNA]</scope>
    <source>
        <strain evidence="7 8">R33</strain>
    </source>
</reference>
<dbReference type="PRINTS" id="PR00690">
    <property type="entry name" value="ADHESNFAMILY"/>
</dbReference>
<dbReference type="OrthoDB" id="9810636at2"/>
<evidence type="ECO:0000256" key="6">
    <source>
        <dbReference type="SAM" id="MobiDB-lite"/>
    </source>
</evidence>
<dbReference type="EMBL" id="NMUQ01000001">
    <property type="protein sequence ID" value="OXM16538.1"/>
    <property type="molecule type" value="Genomic_DNA"/>
</dbReference>
<dbReference type="Proteomes" id="UP000215145">
    <property type="component" value="Unassembled WGS sequence"/>
</dbReference>
<evidence type="ECO:0000256" key="5">
    <source>
        <dbReference type="SAM" id="Coils"/>
    </source>
</evidence>
<accession>A0A229P337</accession>
<organism evidence="7 8">
    <name type="scientific">Paenibacillus herberti</name>
    <dbReference type="NCBI Taxonomy" id="1619309"/>
    <lineage>
        <taxon>Bacteria</taxon>
        <taxon>Bacillati</taxon>
        <taxon>Bacillota</taxon>
        <taxon>Bacilli</taxon>
        <taxon>Bacillales</taxon>
        <taxon>Paenibacillaceae</taxon>
        <taxon>Paenibacillus</taxon>
    </lineage>
</organism>
<keyword evidence="3" id="KW-0732">Signal</keyword>